<gene>
    <name evidence="2" type="ORF">US31_C0010G0020</name>
</gene>
<name>A0A0G0IQ30_9BACT</name>
<keyword evidence="1" id="KW-0732">Signal</keyword>
<organism evidence="2 3">
    <name type="scientific">Berkelbacteria bacterium GW2011_GWA1_36_9</name>
    <dbReference type="NCBI Taxonomy" id="1618331"/>
    <lineage>
        <taxon>Bacteria</taxon>
        <taxon>Candidatus Berkelbacteria</taxon>
    </lineage>
</organism>
<feature type="signal peptide" evidence="1">
    <location>
        <begin position="1"/>
        <end position="23"/>
    </location>
</feature>
<dbReference type="AlphaFoldDB" id="A0A0G0IQ30"/>
<evidence type="ECO:0000313" key="3">
    <source>
        <dbReference type="Proteomes" id="UP000034508"/>
    </source>
</evidence>
<proteinExistence type="predicted"/>
<sequence>MRYSTLFLMICVLVISLVSQTQADYSLIDSASYNERQQAAFYCAYGASIYIWFVSIDNHQRSKIDLMLAKTANTINIRLDPNPYTVLPKDAIVAIVKYIQQGEYNATESLLINESYTIGLKTGSALLACRSYNRFNDYSSRNSYGESYFTLIGDAQSHCRKIGIPDNIIDSIKMNLNSDSSSDLLQWHGKIVKAIAGPAPVKRVNHTNTTTTLKIQAELCRGIHLNPVGTSSTMSTYEGELVLLNVSKRNLTLNKIKTIFCNSKNKGVELETTKPAKAGKKSGFFIAPGKSERIHISSDGYTNGLILNKGKGSLYLFVIVTGYDGVKKPIIATFGTSLPPLNKLPSIGDKRRSVLKMNPVILR</sequence>
<dbReference type="EMBL" id="LBSM01000010">
    <property type="protein sequence ID" value="KKQ18096.1"/>
    <property type="molecule type" value="Genomic_DNA"/>
</dbReference>
<reference evidence="2 3" key="1">
    <citation type="journal article" date="2015" name="Nature">
        <title>rRNA introns, odd ribosomes, and small enigmatic genomes across a large radiation of phyla.</title>
        <authorList>
            <person name="Brown C.T."/>
            <person name="Hug L.A."/>
            <person name="Thomas B.C."/>
            <person name="Sharon I."/>
            <person name="Castelle C.J."/>
            <person name="Singh A."/>
            <person name="Wilkins M.J."/>
            <person name="Williams K.H."/>
            <person name="Banfield J.F."/>
        </authorList>
    </citation>
    <scope>NUCLEOTIDE SEQUENCE [LARGE SCALE GENOMIC DNA]</scope>
</reference>
<comment type="caution">
    <text evidence="2">The sequence shown here is derived from an EMBL/GenBank/DDBJ whole genome shotgun (WGS) entry which is preliminary data.</text>
</comment>
<dbReference type="Proteomes" id="UP000034508">
    <property type="component" value="Unassembled WGS sequence"/>
</dbReference>
<evidence type="ECO:0000313" key="2">
    <source>
        <dbReference type="EMBL" id="KKQ18096.1"/>
    </source>
</evidence>
<accession>A0A0G0IQ30</accession>
<evidence type="ECO:0000256" key="1">
    <source>
        <dbReference type="SAM" id="SignalP"/>
    </source>
</evidence>
<feature type="chain" id="PRO_5002532705" evidence="1">
    <location>
        <begin position="24"/>
        <end position="363"/>
    </location>
</feature>
<protein>
    <submittedName>
        <fullName evidence="2">Uncharacterized protein</fullName>
    </submittedName>
</protein>